<dbReference type="Gene3D" id="3.10.310.70">
    <property type="match status" value="1"/>
</dbReference>
<dbReference type="Gene3D" id="2.30.40.10">
    <property type="entry name" value="Urease, subunit C, domain 1"/>
    <property type="match status" value="2"/>
</dbReference>
<dbReference type="EMBL" id="CP137578">
    <property type="protein sequence ID" value="WOX29977.1"/>
    <property type="molecule type" value="Genomic_DNA"/>
</dbReference>
<dbReference type="PANTHER" id="PTHR22642:SF2">
    <property type="entry name" value="PROTEIN LONG AFTER FAR-RED 3"/>
    <property type="match status" value="1"/>
</dbReference>
<dbReference type="Pfam" id="PF07969">
    <property type="entry name" value="Amidohydro_3"/>
    <property type="match status" value="1"/>
</dbReference>
<dbReference type="InterPro" id="IPR013108">
    <property type="entry name" value="Amidohydro_3"/>
</dbReference>
<keyword evidence="1" id="KW-0732">Signal</keyword>
<gene>
    <name evidence="3" type="ORF">F9Y85_04225</name>
    <name evidence="4" type="ORF">R5H13_06840</name>
</gene>
<sequence length="840" mass="93577">MKKRNIIPCFAAALLISACSSSTNNSDDKPKDEDVSAKVSLFFGGNIITVASKKPFSLGADENPAVLVENGVITFVGSVDDAKEKLATIRNHAPKTKISYFNLNGRTLMPGFIEPHAHLQSTAQMSGVKNLMPCLPDKYQEKLSKDYGWIYYPNKKASSAKDGQGHCFIYLDEAIAKVTTSPPFVIDHVNKVGWYIGNGLDPSRMVQEEYAKRPFDQRINENREFFAYPMKAIDEIDNQKLKTAQSNKAIFMTDQSGHLAYANMSAFEQVGLCNTVVKKAQIDMISQAKVDEFEKENPDFKLPVEDYTLTCEGTEQDVKTSQFIVKTLCFSDGDLDIVNNAKYKEIDSKKWQYSGLIKEPSAYMLFINTILRAKGTSSKDISALVHHAPNTPPATSCPLDTAQPELAKYDKDENEEVLMKMKYLLNTSSQQGVTMLVDGGSTTEMKDDFINLVLMEQLQPAARVRSVYDWRNYQDDATAARTQCVYDPKNPSECDYIPFESKAFNGMYSAQGIKLLSDGSTQGCSANLSTNYSKAGLCNTFGKGHVDYTKNEIVQNLSRFLPTCDNSVHQPWYFNLHANGDQAISDSLNALTQMAGDAKRHTSTCKEKQVAQTFTDLAHTIIHSTVNDIDQSTKENKTIYKYLKARETFPNLTPSHLIAHVAYWGASMRNELGDLRGNRIDPMEEELAAGIPFSLHSDLSISPLFPLWFIEQAMTRHTWEYPFLASRGKYLGTNTDGKSNLSIQDAIKAVTIVPAMQHNLSHKLGSIEVGKIADLIVLDKNLMDFQTTPESIHSINVECAFINGDEVTWVDLEDLGKAKNLTDYTPKTLASKCRNSSTLN</sequence>
<feature type="domain" description="Amidohydrolase 3" evidence="2">
    <location>
        <begin position="406"/>
        <end position="805"/>
    </location>
</feature>
<dbReference type="Gene3D" id="3.20.20.140">
    <property type="entry name" value="Metal-dependent hydrolases"/>
    <property type="match status" value="2"/>
</dbReference>
<reference evidence="4 6" key="2">
    <citation type="submission" date="2023-10" db="EMBL/GenBank/DDBJ databases">
        <title>To unveil natural product biosynthetic capacity in Pseudoalteromonas.</title>
        <authorList>
            <person name="Wang J."/>
        </authorList>
    </citation>
    <scope>NUCLEOTIDE SEQUENCE [LARGE SCALE GENOMIC DNA]</scope>
    <source>
        <strain evidence="4 6">DSM 15914</strain>
    </source>
</reference>
<dbReference type="InterPro" id="IPR011059">
    <property type="entry name" value="Metal-dep_hydrolase_composite"/>
</dbReference>
<keyword evidence="6" id="KW-1185">Reference proteome</keyword>
<dbReference type="RefSeq" id="WP_069018794.1">
    <property type="nucleotide sequence ID" value="NZ_CBCSDF010000002.1"/>
</dbReference>
<feature type="signal peptide" evidence="1">
    <location>
        <begin position="1"/>
        <end position="26"/>
    </location>
</feature>
<reference evidence="3" key="1">
    <citation type="submission" date="2019-10" db="EMBL/GenBank/DDBJ databases">
        <authorList>
            <person name="Paulsen S."/>
        </authorList>
    </citation>
    <scope>NUCLEOTIDE SEQUENCE</scope>
    <source>
        <strain evidence="3">LMG 19692</strain>
    </source>
</reference>
<dbReference type="SUPFAM" id="SSF51556">
    <property type="entry name" value="Metallo-dependent hydrolases"/>
    <property type="match status" value="2"/>
</dbReference>
<dbReference type="InterPro" id="IPR032466">
    <property type="entry name" value="Metal_Hydrolase"/>
</dbReference>
<dbReference type="Proteomes" id="UP001304419">
    <property type="component" value="Chromosome 1"/>
</dbReference>
<evidence type="ECO:0000259" key="2">
    <source>
        <dbReference type="Pfam" id="PF07969"/>
    </source>
</evidence>
<evidence type="ECO:0000256" key="1">
    <source>
        <dbReference type="SAM" id="SignalP"/>
    </source>
</evidence>
<dbReference type="GO" id="GO:0016810">
    <property type="term" value="F:hydrolase activity, acting on carbon-nitrogen (but not peptide) bonds"/>
    <property type="evidence" value="ECO:0007669"/>
    <property type="project" value="InterPro"/>
</dbReference>
<dbReference type="PROSITE" id="PS51257">
    <property type="entry name" value="PROKAR_LIPOPROTEIN"/>
    <property type="match status" value="1"/>
</dbReference>
<protein>
    <submittedName>
        <fullName evidence="3">Amidohydrolase family protein</fullName>
    </submittedName>
</protein>
<evidence type="ECO:0000313" key="3">
    <source>
        <dbReference type="EMBL" id="NLR20533.1"/>
    </source>
</evidence>
<dbReference type="EMBL" id="WEIA01000002">
    <property type="protein sequence ID" value="NLR20533.1"/>
    <property type="molecule type" value="Genomic_DNA"/>
</dbReference>
<evidence type="ECO:0000313" key="4">
    <source>
        <dbReference type="EMBL" id="WOX29977.1"/>
    </source>
</evidence>
<dbReference type="PANTHER" id="PTHR22642">
    <property type="entry name" value="IMIDAZOLONEPROPIONASE"/>
    <property type="match status" value="1"/>
</dbReference>
<organism evidence="3 5">
    <name type="scientific">Pseudoalteromonas maricaloris</name>
    <dbReference type="NCBI Taxonomy" id="184924"/>
    <lineage>
        <taxon>Bacteria</taxon>
        <taxon>Pseudomonadati</taxon>
        <taxon>Pseudomonadota</taxon>
        <taxon>Gammaproteobacteria</taxon>
        <taxon>Alteromonadales</taxon>
        <taxon>Pseudoalteromonadaceae</taxon>
        <taxon>Pseudoalteromonas</taxon>
    </lineage>
</organism>
<proteinExistence type="predicted"/>
<evidence type="ECO:0000313" key="5">
    <source>
        <dbReference type="Proteomes" id="UP000646877"/>
    </source>
</evidence>
<feature type="chain" id="PRO_5034487799" evidence="1">
    <location>
        <begin position="27"/>
        <end position="840"/>
    </location>
</feature>
<evidence type="ECO:0000313" key="6">
    <source>
        <dbReference type="Proteomes" id="UP001304419"/>
    </source>
</evidence>
<dbReference type="SUPFAM" id="SSF51338">
    <property type="entry name" value="Composite domain of metallo-dependent hydrolases"/>
    <property type="match status" value="1"/>
</dbReference>
<dbReference type="AlphaFoldDB" id="A0A8I2GZG3"/>
<name>A0A8I2GZG3_9GAMM</name>
<accession>A0A8I2GZG3</accession>
<keyword evidence="3" id="KW-0378">Hydrolase</keyword>
<dbReference type="Proteomes" id="UP000646877">
    <property type="component" value="Unassembled WGS sequence"/>
</dbReference>